<accession>A0A382PGN3</accession>
<evidence type="ECO:0000313" key="1">
    <source>
        <dbReference type="EMBL" id="SVC72544.1"/>
    </source>
</evidence>
<protein>
    <submittedName>
        <fullName evidence="1">Uncharacterized protein</fullName>
    </submittedName>
</protein>
<sequence length="24" mass="2372">MGGLFGVYRASGAGNSLDNIMVAA</sequence>
<dbReference type="EMBL" id="UINC01107287">
    <property type="protein sequence ID" value="SVC72544.1"/>
    <property type="molecule type" value="Genomic_DNA"/>
</dbReference>
<organism evidence="1">
    <name type="scientific">marine metagenome</name>
    <dbReference type="NCBI Taxonomy" id="408172"/>
    <lineage>
        <taxon>unclassified sequences</taxon>
        <taxon>metagenomes</taxon>
        <taxon>ecological metagenomes</taxon>
    </lineage>
</organism>
<proteinExistence type="predicted"/>
<gene>
    <name evidence="1" type="ORF">METZ01_LOCUS325398</name>
</gene>
<reference evidence="1" key="1">
    <citation type="submission" date="2018-05" db="EMBL/GenBank/DDBJ databases">
        <authorList>
            <person name="Lanie J.A."/>
            <person name="Ng W.-L."/>
            <person name="Kazmierczak K.M."/>
            <person name="Andrzejewski T.M."/>
            <person name="Davidsen T.M."/>
            <person name="Wayne K.J."/>
            <person name="Tettelin H."/>
            <person name="Glass J.I."/>
            <person name="Rusch D."/>
            <person name="Podicherti R."/>
            <person name="Tsui H.-C.T."/>
            <person name="Winkler M.E."/>
        </authorList>
    </citation>
    <scope>NUCLEOTIDE SEQUENCE</scope>
</reference>
<dbReference type="AlphaFoldDB" id="A0A382PGN3"/>
<name>A0A382PGN3_9ZZZZ</name>